<evidence type="ECO:0000313" key="14">
    <source>
        <dbReference type="WBParaSite" id="ASIM_0001012201-mRNA-1"/>
    </source>
</evidence>
<evidence type="ECO:0000313" key="13">
    <source>
        <dbReference type="Proteomes" id="UP000267096"/>
    </source>
</evidence>
<dbReference type="EMBL" id="UYRR01030973">
    <property type="protein sequence ID" value="VDK41877.1"/>
    <property type="molecule type" value="Genomic_DNA"/>
</dbReference>
<dbReference type="InterPro" id="IPR013083">
    <property type="entry name" value="Znf_RING/FYVE/PHD"/>
</dbReference>
<keyword evidence="6" id="KW-0862">Zinc</keyword>
<reference evidence="14" key="1">
    <citation type="submission" date="2017-02" db="UniProtKB">
        <authorList>
            <consortium name="WormBaseParasite"/>
        </authorList>
    </citation>
    <scope>IDENTIFICATION</scope>
</reference>
<keyword evidence="7 10" id="KW-1133">Transmembrane helix</keyword>
<dbReference type="Pfam" id="PF13639">
    <property type="entry name" value="zf-RING_2"/>
    <property type="match status" value="1"/>
</dbReference>
<dbReference type="InterPro" id="IPR001841">
    <property type="entry name" value="Znf_RING"/>
</dbReference>
<evidence type="ECO:0000313" key="12">
    <source>
        <dbReference type="EMBL" id="VDK41877.1"/>
    </source>
</evidence>
<dbReference type="WBParaSite" id="ASIM_0001012201-mRNA-1">
    <property type="protein sequence ID" value="ASIM_0001012201-mRNA-1"/>
    <property type="gene ID" value="ASIM_0001012201"/>
</dbReference>
<keyword evidence="2 10" id="KW-0812">Transmembrane</keyword>
<accession>A0A0M3JQZ9</accession>
<dbReference type="GO" id="GO:1904294">
    <property type="term" value="P:positive regulation of ERAD pathway"/>
    <property type="evidence" value="ECO:0007669"/>
    <property type="project" value="InterPro"/>
</dbReference>
<organism evidence="14">
    <name type="scientific">Anisakis simplex</name>
    <name type="common">Herring worm</name>
    <dbReference type="NCBI Taxonomy" id="6269"/>
    <lineage>
        <taxon>Eukaryota</taxon>
        <taxon>Metazoa</taxon>
        <taxon>Ecdysozoa</taxon>
        <taxon>Nematoda</taxon>
        <taxon>Chromadorea</taxon>
        <taxon>Rhabditida</taxon>
        <taxon>Spirurina</taxon>
        <taxon>Ascaridomorpha</taxon>
        <taxon>Ascaridoidea</taxon>
        <taxon>Anisakidae</taxon>
        <taxon>Anisakis</taxon>
        <taxon>Anisakis simplex complex</taxon>
    </lineage>
</organism>
<dbReference type="GO" id="GO:0061630">
    <property type="term" value="F:ubiquitin protein ligase activity"/>
    <property type="evidence" value="ECO:0007669"/>
    <property type="project" value="InterPro"/>
</dbReference>
<dbReference type="GO" id="GO:0008270">
    <property type="term" value="F:zinc ion binding"/>
    <property type="evidence" value="ECO:0007669"/>
    <property type="project" value="UniProtKB-KW"/>
</dbReference>
<protein>
    <submittedName>
        <fullName evidence="14">RING-type domain-containing protein</fullName>
    </submittedName>
</protein>
<dbReference type="Gene3D" id="3.30.40.10">
    <property type="entry name" value="Zinc/RING finger domain, C3HC4 (zinc finger)"/>
    <property type="match status" value="1"/>
</dbReference>
<dbReference type="Proteomes" id="UP000267096">
    <property type="component" value="Unassembled WGS sequence"/>
</dbReference>
<gene>
    <name evidence="12" type="ORF">ASIM_LOCUS9853</name>
</gene>
<dbReference type="SMART" id="SM00184">
    <property type="entry name" value="RING"/>
    <property type="match status" value="1"/>
</dbReference>
<dbReference type="PANTHER" id="PTHR15860">
    <property type="entry name" value="UNCHARACTERIZED RING FINGER-CONTAINING PROTEIN"/>
    <property type="match status" value="1"/>
</dbReference>
<evidence type="ECO:0000256" key="8">
    <source>
        <dbReference type="ARBA" id="ARBA00023136"/>
    </source>
</evidence>
<keyword evidence="8 10" id="KW-0472">Membrane</keyword>
<feature type="domain" description="RING-type" evidence="11">
    <location>
        <begin position="72"/>
        <end position="110"/>
    </location>
</feature>
<evidence type="ECO:0000256" key="4">
    <source>
        <dbReference type="ARBA" id="ARBA00022771"/>
    </source>
</evidence>
<keyword evidence="4 9" id="KW-0863">Zinc-finger</keyword>
<evidence type="ECO:0000256" key="9">
    <source>
        <dbReference type="PROSITE-ProRule" id="PRU00175"/>
    </source>
</evidence>
<dbReference type="InterPro" id="IPR017907">
    <property type="entry name" value="Znf_RING_CS"/>
</dbReference>
<keyword evidence="3" id="KW-0479">Metal-binding</keyword>
<dbReference type="OrthoDB" id="5871094at2759"/>
<dbReference type="GO" id="GO:0016020">
    <property type="term" value="C:membrane"/>
    <property type="evidence" value="ECO:0007669"/>
    <property type="project" value="UniProtKB-SubCell"/>
</dbReference>
<evidence type="ECO:0000259" key="11">
    <source>
        <dbReference type="PROSITE" id="PS50089"/>
    </source>
</evidence>
<evidence type="ECO:0000256" key="5">
    <source>
        <dbReference type="ARBA" id="ARBA00022786"/>
    </source>
</evidence>
<evidence type="ECO:0000256" key="6">
    <source>
        <dbReference type="ARBA" id="ARBA00022833"/>
    </source>
</evidence>
<feature type="transmembrane region" description="Helical" evidence="10">
    <location>
        <begin position="20"/>
        <end position="42"/>
    </location>
</feature>
<dbReference type="InterPro" id="IPR044235">
    <property type="entry name" value="RNFT1/2"/>
</dbReference>
<evidence type="ECO:0000256" key="2">
    <source>
        <dbReference type="ARBA" id="ARBA00022692"/>
    </source>
</evidence>
<keyword evidence="5" id="KW-0833">Ubl conjugation pathway</keyword>
<dbReference type="PROSITE" id="PS50089">
    <property type="entry name" value="ZF_RING_2"/>
    <property type="match status" value="1"/>
</dbReference>
<evidence type="ECO:0000256" key="7">
    <source>
        <dbReference type="ARBA" id="ARBA00022989"/>
    </source>
</evidence>
<keyword evidence="13" id="KW-1185">Reference proteome</keyword>
<evidence type="ECO:0000256" key="10">
    <source>
        <dbReference type="SAM" id="Phobius"/>
    </source>
</evidence>
<dbReference type="PROSITE" id="PS00518">
    <property type="entry name" value="ZF_RING_1"/>
    <property type="match status" value="1"/>
</dbReference>
<comment type="subcellular location">
    <subcellularLocation>
        <location evidence="1">Membrane</location>
        <topology evidence="1">Multi-pass membrane protein</topology>
    </subcellularLocation>
</comment>
<dbReference type="AlphaFoldDB" id="A0A0M3JQZ9"/>
<evidence type="ECO:0000256" key="3">
    <source>
        <dbReference type="ARBA" id="ARBA00022723"/>
    </source>
</evidence>
<evidence type="ECO:0000256" key="1">
    <source>
        <dbReference type="ARBA" id="ARBA00004141"/>
    </source>
</evidence>
<dbReference type="PANTHER" id="PTHR15860:SF0">
    <property type="entry name" value="LP20373P"/>
    <property type="match status" value="1"/>
</dbReference>
<dbReference type="SUPFAM" id="SSF57850">
    <property type="entry name" value="RING/U-box"/>
    <property type="match status" value="1"/>
</dbReference>
<proteinExistence type="predicted"/>
<sequence>MPQWYQFFVYSNSENKTVPYSDMMLAGLYLLYKVMMLPYYFLNWYNSTRSMCGLSLVGTVPSRADLAHFSQCTICVSNAVNPLKLPCGHVFCRQCIHTWLETENTCPNCRKDTPTPLQDVSWKGGGTTYFLQFC</sequence>
<name>A0A0M3JQZ9_ANISI</name>
<reference evidence="12 13" key="2">
    <citation type="submission" date="2018-11" db="EMBL/GenBank/DDBJ databases">
        <authorList>
            <consortium name="Pathogen Informatics"/>
        </authorList>
    </citation>
    <scope>NUCLEOTIDE SEQUENCE [LARGE SCALE GENOMIC DNA]</scope>
</reference>